<evidence type="ECO:0000256" key="1">
    <source>
        <dbReference type="SAM" id="Phobius"/>
    </source>
</evidence>
<sequence>MPVMAHHLPGNAWLLYSHIAVAPIVLGLLPFHLSTGLRKSRPGLHKWLGRFYGAGILVSGIASIDLALTTTAGPIALSGFLLLALLWLLATCLGIAAGIRRDIATHRRWMLRSAAMTFAAVTLRVYLPLSLAAGLPFELAYPAIAWLCWVPNLLVNEWYLRRGHARPRAQVLAA</sequence>
<evidence type="ECO:0000313" key="2">
    <source>
        <dbReference type="EMBL" id="MBD8890114.1"/>
    </source>
</evidence>
<dbReference type="EMBL" id="JACYXI010000001">
    <property type="protein sequence ID" value="MBD8890114.1"/>
    <property type="molecule type" value="Genomic_DNA"/>
</dbReference>
<accession>A0ABR9CGW9</accession>
<feature type="transmembrane region" description="Helical" evidence="1">
    <location>
        <begin position="51"/>
        <end position="69"/>
    </location>
</feature>
<feature type="transmembrane region" description="Helical" evidence="1">
    <location>
        <begin position="139"/>
        <end position="160"/>
    </location>
</feature>
<gene>
    <name evidence="2" type="ORF">IG616_01020</name>
</gene>
<dbReference type="Proteomes" id="UP000632063">
    <property type="component" value="Unassembled WGS sequence"/>
</dbReference>
<reference evidence="2 3" key="2">
    <citation type="journal article" date="2021" name="Int. J. Syst. Evol. Microbiol.">
        <title>Roseibium litorale sp. nov., isolated from a tidal flat sediment and proposal for the reclassification of Labrenzia polysiphoniae as Roseibium polysiphoniae comb. nov.</title>
        <authorList>
            <person name="Liu Y."/>
            <person name="Pei T."/>
            <person name="Du J."/>
            <person name="Chao M."/>
            <person name="Deng M.R."/>
            <person name="Zhu H."/>
        </authorList>
    </citation>
    <scope>NUCLEOTIDE SEQUENCE [LARGE SCALE GENOMIC DNA]</scope>
    <source>
        <strain evidence="2 3">4C16A</strain>
    </source>
</reference>
<keyword evidence="1" id="KW-0812">Transmembrane</keyword>
<protein>
    <submittedName>
        <fullName evidence="2">DUF2306 domain-containing protein</fullName>
    </submittedName>
</protein>
<keyword evidence="1" id="KW-0472">Membrane</keyword>
<feature type="transmembrane region" description="Helical" evidence="1">
    <location>
        <begin position="75"/>
        <end position="97"/>
    </location>
</feature>
<proteinExistence type="predicted"/>
<keyword evidence="3" id="KW-1185">Reference proteome</keyword>
<organism evidence="2 3">
    <name type="scientific">Roseibium litorale</name>
    <dbReference type="NCBI Taxonomy" id="2803841"/>
    <lineage>
        <taxon>Bacteria</taxon>
        <taxon>Pseudomonadati</taxon>
        <taxon>Pseudomonadota</taxon>
        <taxon>Alphaproteobacteria</taxon>
        <taxon>Hyphomicrobiales</taxon>
        <taxon>Stappiaceae</taxon>
        <taxon>Roseibium</taxon>
    </lineage>
</organism>
<keyword evidence="1" id="KW-1133">Transmembrane helix</keyword>
<dbReference type="InterPro" id="IPR018750">
    <property type="entry name" value="DUF2306_membrane"/>
</dbReference>
<feature type="transmembrane region" description="Helical" evidence="1">
    <location>
        <begin position="109"/>
        <end position="127"/>
    </location>
</feature>
<dbReference type="Pfam" id="PF10067">
    <property type="entry name" value="DUF2306"/>
    <property type="match status" value="1"/>
</dbReference>
<evidence type="ECO:0000313" key="3">
    <source>
        <dbReference type="Proteomes" id="UP000632063"/>
    </source>
</evidence>
<feature type="transmembrane region" description="Helical" evidence="1">
    <location>
        <begin position="12"/>
        <end position="31"/>
    </location>
</feature>
<name>A0ABR9CGW9_9HYPH</name>
<comment type="caution">
    <text evidence="2">The sequence shown here is derived from an EMBL/GenBank/DDBJ whole genome shotgun (WGS) entry which is preliminary data.</text>
</comment>
<reference evidence="3" key="1">
    <citation type="submission" date="2020-09" db="EMBL/GenBank/DDBJ databases">
        <title>The genome sequence of strain Labrenzia suaedae 4C16A.</title>
        <authorList>
            <person name="Liu Y."/>
        </authorList>
    </citation>
    <scope>NUCLEOTIDE SEQUENCE [LARGE SCALE GENOMIC DNA]</scope>
    <source>
        <strain evidence="3">4C16A</strain>
    </source>
</reference>